<feature type="region of interest" description="Disordered" evidence="1">
    <location>
        <begin position="228"/>
        <end position="437"/>
    </location>
</feature>
<dbReference type="AlphaFoldDB" id="A0A347WI16"/>
<gene>
    <name evidence="3" type="ORF">CL176_01030</name>
</gene>
<protein>
    <recommendedName>
        <fullName evidence="2">LysM domain-containing protein</fullName>
    </recommendedName>
</protein>
<feature type="domain" description="LysM" evidence="2">
    <location>
        <begin position="121"/>
        <end position="165"/>
    </location>
</feature>
<dbReference type="OrthoDB" id="2325057at2"/>
<evidence type="ECO:0000259" key="2">
    <source>
        <dbReference type="PROSITE" id="PS51782"/>
    </source>
</evidence>
<feature type="compositionally biased region" description="Low complexity" evidence="1">
    <location>
        <begin position="249"/>
        <end position="273"/>
    </location>
</feature>
<dbReference type="InterPro" id="IPR035940">
    <property type="entry name" value="CAP_sf"/>
</dbReference>
<proteinExistence type="predicted"/>
<name>A0A347WI16_9LACT</name>
<dbReference type="PROSITE" id="PS51782">
    <property type="entry name" value="LYSM"/>
    <property type="match status" value="1"/>
</dbReference>
<dbReference type="Gene3D" id="3.10.350.10">
    <property type="entry name" value="LysM domain"/>
    <property type="match status" value="1"/>
</dbReference>
<evidence type="ECO:0000256" key="1">
    <source>
        <dbReference type="SAM" id="MobiDB-lite"/>
    </source>
</evidence>
<dbReference type="EMBL" id="CP023434">
    <property type="protein sequence ID" value="AXY24723.1"/>
    <property type="molecule type" value="Genomic_DNA"/>
</dbReference>
<feature type="compositionally biased region" description="Polar residues" evidence="1">
    <location>
        <begin position="228"/>
        <end position="248"/>
    </location>
</feature>
<feature type="compositionally biased region" description="Pro residues" evidence="1">
    <location>
        <begin position="274"/>
        <end position="437"/>
    </location>
</feature>
<sequence length="695" mass="72240">MRTYPKRNDVHLNSRQVVSRKVMRKVKGTWIAVAVLGLAGGAQLAPTVYFAQDVEAFLVTTAEGGSSFANKEDILADEALQAEVEKAKEAFAAIEDPVTIEPNALEAVQAEIKRQKDLGLPAYVVQVGDTMEVLAEAASLTVEEISTANGLAEDAELVPGDILNKVLGNGDNTEAATDTSVATNVVGRPTSTSQVVSAGNSEVPAPVAQTAVTSTASQVPTASTNIANVTTPATSSTGNSAGNSVTPGTATPTVPSTEVPSTPTPVPSEAAPADPTPVDPTPVDPIPVDPTPVDPIPVDPTPVDPIPVDPTPVDPIPVDPTPVDPIPVDPTPVDPIPVDPTPVDPAPVDPIPVDPTPVDPTPVDPTPVDPTPVDPRPVDPTPVDPAPVDPTPVDPTPVDPTPVDPAPVDPTPVDPTPVDPTPVDPAPVDPTPVDPTPVAPTPVDPTPAPSQTVAQQIADNIVRYSNILRGNNGLAPMVVNNALQQAAEKNVAYLISRGVLEHDMDNQNAIDSGYARFSGQVSNNSTGSVIDRPAMAFANLGFATLSQAELTAAEADPSIAQALGEEYINTLYEDGGLSSKGHRYQMLAPSWSETGAATQYDPATERLYYVQYFGTPEESAYTNGLSEQKGIDPVTNQPKVTTALASYDAYLTNLEAEAPLYGVEAGKIRTEVQEARQEIDEGMVIVPAADVTVAQ</sequence>
<reference evidence="3 4" key="1">
    <citation type="submission" date="2017-09" db="EMBL/GenBank/DDBJ databases">
        <title>Complete genome sequence of Oxytococcus suis strain ZY16052.</title>
        <authorList>
            <person name="Li F."/>
        </authorList>
    </citation>
    <scope>NUCLEOTIDE SEQUENCE [LARGE SCALE GENOMIC DNA]</scope>
    <source>
        <strain evidence="3 4">ZY16052</strain>
    </source>
</reference>
<dbReference type="InterPro" id="IPR014044">
    <property type="entry name" value="CAP_dom"/>
</dbReference>
<dbReference type="Proteomes" id="UP000263232">
    <property type="component" value="Chromosome"/>
</dbReference>
<dbReference type="Gene3D" id="3.40.33.10">
    <property type="entry name" value="CAP"/>
    <property type="match status" value="1"/>
</dbReference>
<keyword evidence="4" id="KW-1185">Reference proteome</keyword>
<dbReference type="Pfam" id="PF01476">
    <property type="entry name" value="LysM"/>
    <property type="match status" value="1"/>
</dbReference>
<dbReference type="Pfam" id="PF00188">
    <property type="entry name" value="CAP"/>
    <property type="match status" value="1"/>
</dbReference>
<dbReference type="CDD" id="cd00118">
    <property type="entry name" value="LysM"/>
    <property type="match status" value="1"/>
</dbReference>
<dbReference type="SUPFAM" id="SSF55797">
    <property type="entry name" value="PR-1-like"/>
    <property type="match status" value="1"/>
</dbReference>
<dbReference type="InterPro" id="IPR018392">
    <property type="entry name" value="LysM"/>
</dbReference>
<organism evidence="3 4">
    <name type="scientific">Suicoccus acidiformans</name>
    <dbReference type="NCBI Taxonomy" id="2036206"/>
    <lineage>
        <taxon>Bacteria</taxon>
        <taxon>Bacillati</taxon>
        <taxon>Bacillota</taxon>
        <taxon>Bacilli</taxon>
        <taxon>Lactobacillales</taxon>
        <taxon>Aerococcaceae</taxon>
        <taxon>Suicoccus</taxon>
    </lineage>
</organism>
<dbReference type="KEGG" id="abae:CL176_01030"/>
<evidence type="ECO:0000313" key="3">
    <source>
        <dbReference type="EMBL" id="AXY24723.1"/>
    </source>
</evidence>
<evidence type="ECO:0000313" key="4">
    <source>
        <dbReference type="Proteomes" id="UP000263232"/>
    </source>
</evidence>
<dbReference type="RefSeq" id="WP_118989647.1">
    <property type="nucleotide sequence ID" value="NZ_CP023434.1"/>
</dbReference>
<accession>A0A347WI16</accession>
<dbReference type="InterPro" id="IPR036779">
    <property type="entry name" value="LysM_dom_sf"/>
</dbReference>